<evidence type="ECO:0000313" key="1">
    <source>
        <dbReference type="EMBL" id="CAE4614378.1"/>
    </source>
</evidence>
<proteinExistence type="predicted"/>
<protein>
    <submittedName>
        <fullName evidence="1">Uncharacterized protein</fullName>
    </submittedName>
</protein>
<reference evidence="1" key="1">
    <citation type="submission" date="2021-01" db="EMBL/GenBank/DDBJ databases">
        <authorList>
            <person name="Corre E."/>
            <person name="Pelletier E."/>
            <person name="Niang G."/>
            <person name="Scheremetjew M."/>
            <person name="Finn R."/>
            <person name="Kale V."/>
            <person name="Holt S."/>
            <person name="Cochrane G."/>
            <person name="Meng A."/>
            <person name="Brown T."/>
            <person name="Cohen L."/>
        </authorList>
    </citation>
    <scope>NUCLEOTIDE SEQUENCE</scope>
    <source>
        <strain evidence="1">GSO104</strain>
    </source>
</reference>
<gene>
    <name evidence="1" type="ORF">DBRI00130_LOCUS18666</name>
</gene>
<accession>A0A7S4RIX1</accession>
<dbReference type="EMBL" id="HBNS01023611">
    <property type="protein sequence ID" value="CAE4614378.1"/>
    <property type="molecule type" value="Transcribed_RNA"/>
</dbReference>
<name>A0A7S4RIX1_9STRA</name>
<dbReference type="AlphaFoldDB" id="A0A7S4RIX1"/>
<sequence>MAEVEGIAFLMQPTTDVIAKVEEISYCPLDSSASQDECEAAALTATSGNVVGSLQVVDKKNLPSGCSMRQGDRTVYFNVNTHGEKSDCFTSICQLNPSKMPGVVKVKEVSNCPSGLELDQEECIFAGLTAGGYLLRDVLQVQHRSDVPSGCFVREDDNNLYFNTNPNPNVAPLTQYASICQLSSKMPRNVSVQGWPLVAF</sequence>
<organism evidence="1">
    <name type="scientific">Ditylum brightwellii</name>
    <dbReference type="NCBI Taxonomy" id="49249"/>
    <lineage>
        <taxon>Eukaryota</taxon>
        <taxon>Sar</taxon>
        <taxon>Stramenopiles</taxon>
        <taxon>Ochrophyta</taxon>
        <taxon>Bacillariophyta</taxon>
        <taxon>Mediophyceae</taxon>
        <taxon>Lithodesmiophycidae</taxon>
        <taxon>Lithodesmiales</taxon>
        <taxon>Lithodesmiaceae</taxon>
        <taxon>Ditylum</taxon>
    </lineage>
</organism>